<evidence type="ECO:0000256" key="1">
    <source>
        <dbReference type="ARBA" id="ARBA00001946"/>
    </source>
</evidence>
<dbReference type="HAMAP" id="MF_00321">
    <property type="entry name" value="GTPase_EngB"/>
    <property type="match status" value="1"/>
</dbReference>
<accession>A0A2P8HCW4</accession>
<evidence type="ECO:0000256" key="2">
    <source>
        <dbReference type="ARBA" id="ARBA00009638"/>
    </source>
</evidence>
<evidence type="ECO:0000256" key="9">
    <source>
        <dbReference type="ARBA" id="ARBA00023306"/>
    </source>
</evidence>
<protein>
    <recommendedName>
        <fullName evidence="10">Probable GTP-binding protein EngB</fullName>
    </recommendedName>
</protein>
<keyword evidence="13" id="KW-1185">Reference proteome</keyword>
<comment type="similarity">
    <text evidence="2 10">Belongs to the TRAFAC class TrmE-Era-EngA-EngB-Septin-like GTPase superfamily. EngB GTPase family.</text>
</comment>
<dbReference type="InterPro" id="IPR027417">
    <property type="entry name" value="P-loop_NTPase"/>
</dbReference>
<keyword evidence="4" id="KW-0479">Metal-binding</keyword>
<dbReference type="RefSeq" id="WP_106589106.1">
    <property type="nucleotide sequence ID" value="NZ_PYAV01000009.1"/>
</dbReference>
<feature type="domain" description="EngB-type G" evidence="11">
    <location>
        <begin position="22"/>
        <end position="195"/>
    </location>
</feature>
<dbReference type="CDD" id="cd01876">
    <property type="entry name" value="YihA_EngB"/>
    <property type="match status" value="1"/>
</dbReference>
<dbReference type="PANTHER" id="PTHR11649">
    <property type="entry name" value="MSS1/TRME-RELATED GTP-BINDING PROTEIN"/>
    <property type="match status" value="1"/>
</dbReference>
<dbReference type="InterPro" id="IPR030393">
    <property type="entry name" value="G_ENGB_dom"/>
</dbReference>
<keyword evidence="8 10" id="KW-0717">Septation</keyword>
<keyword evidence="9 10" id="KW-0131">Cell cycle</keyword>
<dbReference type="GO" id="GO:0005525">
    <property type="term" value="F:GTP binding"/>
    <property type="evidence" value="ECO:0007669"/>
    <property type="project" value="UniProtKB-UniRule"/>
</dbReference>
<dbReference type="AlphaFoldDB" id="A0A2P8HCW4"/>
<evidence type="ECO:0000313" key="13">
    <source>
        <dbReference type="Proteomes" id="UP000242310"/>
    </source>
</evidence>
<evidence type="ECO:0000256" key="3">
    <source>
        <dbReference type="ARBA" id="ARBA00022618"/>
    </source>
</evidence>
<keyword evidence="7 10" id="KW-0342">GTP-binding</keyword>
<dbReference type="Gene3D" id="3.40.50.300">
    <property type="entry name" value="P-loop containing nucleotide triphosphate hydrolases"/>
    <property type="match status" value="1"/>
</dbReference>
<dbReference type="InterPro" id="IPR019987">
    <property type="entry name" value="GTP-bd_ribosome_bio_YsxC"/>
</dbReference>
<evidence type="ECO:0000256" key="4">
    <source>
        <dbReference type="ARBA" id="ARBA00022723"/>
    </source>
</evidence>
<dbReference type="PANTHER" id="PTHR11649:SF13">
    <property type="entry name" value="ENGB-TYPE G DOMAIN-CONTAINING PROTEIN"/>
    <property type="match status" value="1"/>
</dbReference>
<keyword evidence="5 10" id="KW-0547">Nucleotide-binding</keyword>
<proteinExistence type="inferred from homology"/>
<evidence type="ECO:0000313" key="12">
    <source>
        <dbReference type="EMBL" id="PSL44002.1"/>
    </source>
</evidence>
<keyword evidence="6" id="KW-0460">Magnesium</keyword>
<dbReference type="PROSITE" id="PS51706">
    <property type="entry name" value="G_ENGB"/>
    <property type="match status" value="1"/>
</dbReference>
<dbReference type="SUPFAM" id="SSF52540">
    <property type="entry name" value="P-loop containing nucleoside triphosphate hydrolases"/>
    <property type="match status" value="1"/>
</dbReference>
<gene>
    <name evidence="10" type="primary">engB</name>
    <name evidence="12" type="ORF">B0H94_10959</name>
</gene>
<sequence>MKVKKSELYISAAGQDQYPDEGKPEIALAGRSNVGKSSFINKLLGRKNLAYTSGKPGKTRLLNFFNINDAFYFVDVPGYGYAKVSKSERAAWGRLIENYLQNREELCGVVLIIDVRHAPTKDDIAMYDWLKHFEIPVIIAATKADKVPKTKRPRHLKQVRETLEPEEEDELILFSSETGEGMTEAWQAIERKMRRE</sequence>
<dbReference type="InterPro" id="IPR006073">
    <property type="entry name" value="GTP-bd"/>
</dbReference>
<dbReference type="NCBIfam" id="TIGR03598">
    <property type="entry name" value="GTPase_YsxC"/>
    <property type="match status" value="1"/>
</dbReference>
<comment type="caution">
    <text evidence="12">The sequence shown here is derived from an EMBL/GenBank/DDBJ whole genome shotgun (WGS) entry which is preliminary data.</text>
</comment>
<dbReference type="Pfam" id="PF01926">
    <property type="entry name" value="MMR_HSR1"/>
    <property type="match status" value="1"/>
</dbReference>
<evidence type="ECO:0000256" key="8">
    <source>
        <dbReference type="ARBA" id="ARBA00023210"/>
    </source>
</evidence>
<evidence type="ECO:0000256" key="10">
    <source>
        <dbReference type="HAMAP-Rule" id="MF_00321"/>
    </source>
</evidence>
<reference evidence="12 13" key="1">
    <citation type="submission" date="2018-03" db="EMBL/GenBank/DDBJ databases">
        <title>Genomic Encyclopedia of Type Strains, Phase III (KMG-III): the genomes of soil and plant-associated and newly described type strains.</title>
        <authorList>
            <person name="Whitman W."/>
        </authorList>
    </citation>
    <scope>NUCLEOTIDE SEQUENCE [LARGE SCALE GENOMIC DNA]</scope>
    <source>
        <strain evidence="12 13">CGMCC 1.07653</strain>
    </source>
</reference>
<dbReference type="GO" id="GO:0005829">
    <property type="term" value="C:cytosol"/>
    <property type="evidence" value="ECO:0007669"/>
    <property type="project" value="TreeGrafter"/>
</dbReference>
<evidence type="ECO:0000256" key="7">
    <source>
        <dbReference type="ARBA" id="ARBA00023134"/>
    </source>
</evidence>
<dbReference type="OrthoDB" id="9804921at2"/>
<dbReference type="Proteomes" id="UP000242310">
    <property type="component" value="Unassembled WGS sequence"/>
</dbReference>
<dbReference type="GO" id="GO:0000917">
    <property type="term" value="P:division septum assembly"/>
    <property type="evidence" value="ECO:0007669"/>
    <property type="project" value="UniProtKB-KW"/>
</dbReference>
<dbReference type="EMBL" id="PYAV01000009">
    <property type="protein sequence ID" value="PSL44002.1"/>
    <property type="molecule type" value="Genomic_DNA"/>
</dbReference>
<evidence type="ECO:0000256" key="5">
    <source>
        <dbReference type="ARBA" id="ARBA00022741"/>
    </source>
</evidence>
<organism evidence="12 13">
    <name type="scientific">Salsuginibacillus halophilus</name>
    <dbReference type="NCBI Taxonomy" id="517424"/>
    <lineage>
        <taxon>Bacteria</taxon>
        <taxon>Bacillati</taxon>
        <taxon>Bacillota</taxon>
        <taxon>Bacilli</taxon>
        <taxon>Bacillales</taxon>
        <taxon>Bacillaceae</taxon>
        <taxon>Salsuginibacillus</taxon>
    </lineage>
</organism>
<evidence type="ECO:0000259" key="11">
    <source>
        <dbReference type="PROSITE" id="PS51706"/>
    </source>
</evidence>
<dbReference type="FunFam" id="3.40.50.300:FF:000098">
    <property type="entry name" value="Probable GTP-binding protein EngB"/>
    <property type="match status" value="1"/>
</dbReference>
<comment type="function">
    <text evidence="10">Necessary for normal cell division and for the maintenance of normal septation.</text>
</comment>
<comment type="cofactor">
    <cofactor evidence="1">
        <name>Mg(2+)</name>
        <dbReference type="ChEBI" id="CHEBI:18420"/>
    </cofactor>
</comment>
<name>A0A2P8HCW4_9BACI</name>
<evidence type="ECO:0000256" key="6">
    <source>
        <dbReference type="ARBA" id="ARBA00022842"/>
    </source>
</evidence>
<keyword evidence="3 10" id="KW-0132">Cell division</keyword>
<dbReference type="GO" id="GO:0046872">
    <property type="term" value="F:metal ion binding"/>
    <property type="evidence" value="ECO:0007669"/>
    <property type="project" value="UniProtKB-KW"/>
</dbReference>